<gene>
    <name evidence="1" type="ORF">LCGC14_1978890</name>
</gene>
<accession>A0A0F9I6G8</accession>
<comment type="caution">
    <text evidence="1">The sequence shown here is derived from an EMBL/GenBank/DDBJ whole genome shotgun (WGS) entry which is preliminary data.</text>
</comment>
<dbReference type="EMBL" id="LAZR01022104">
    <property type="protein sequence ID" value="KKL83022.1"/>
    <property type="molecule type" value="Genomic_DNA"/>
</dbReference>
<feature type="non-terminal residue" evidence="1">
    <location>
        <position position="1"/>
    </location>
</feature>
<proteinExistence type="predicted"/>
<reference evidence="1" key="1">
    <citation type="journal article" date="2015" name="Nature">
        <title>Complex archaea that bridge the gap between prokaryotes and eukaryotes.</title>
        <authorList>
            <person name="Spang A."/>
            <person name="Saw J.H."/>
            <person name="Jorgensen S.L."/>
            <person name="Zaremba-Niedzwiedzka K."/>
            <person name="Martijn J."/>
            <person name="Lind A.E."/>
            <person name="van Eijk R."/>
            <person name="Schleper C."/>
            <person name="Guy L."/>
            <person name="Ettema T.J."/>
        </authorList>
    </citation>
    <scope>NUCLEOTIDE SEQUENCE</scope>
</reference>
<sequence length="31" mass="3913">MKLSKKVYQKYLLNLPVHQKKIKKKKELFYF</sequence>
<protein>
    <submittedName>
        <fullName evidence="1">Uncharacterized protein</fullName>
    </submittedName>
</protein>
<organism evidence="1">
    <name type="scientific">marine sediment metagenome</name>
    <dbReference type="NCBI Taxonomy" id="412755"/>
    <lineage>
        <taxon>unclassified sequences</taxon>
        <taxon>metagenomes</taxon>
        <taxon>ecological metagenomes</taxon>
    </lineage>
</organism>
<dbReference type="AlphaFoldDB" id="A0A0F9I6G8"/>
<name>A0A0F9I6G8_9ZZZZ</name>
<evidence type="ECO:0000313" key="1">
    <source>
        <dbReference type="EMBL" id="KKL83022.1"/>
    </source>
</evidence>